<dbReference type="InterPro" id="IPR011993">
    <property type="entry name" value="PH-like_dom_sf"/>
</dbReference>
<dbReference type="GO" id="GO:0005096">
    <property type="term" value="F:GTPase activator activity"/>
    <property type="evidence" value="ECO:0007669"/>
    <property type="project" value="TreeGrafter"/>
</dbReference>
<name>A0A3M6UJM9_POCDA</name>
<dbReference type="SMART" id="SM00160">
    <property type="entry name" value="RanBD"/>
    <property type="match status" value="1"/>
</dbReference>
<dbReference type="PROSITE" id="PS50196">
    <property type="entry name" value="RANBD1"/>
    <property type="match status" value="1"/>
</dbReference>
<evidence type="ECO:0000313" key="4">
    <source>
        <dbReference type="Proteomes" id="UP000275408"/>
    </source>
</evidence>
<accession>A0A3M6UJM9</accession>
<dbReference type="SUPFAM" id="SSF50729">
    <property type="entry name" value="PH domain-like"/>
    <property type="match status" value="1"/>
</dbReference>
<dbReference type="PANTHER" id="PTHR23138:SF94">
    <property type="entry name" value="RAN BINDING PROTEIN 1"/>
    <property type="match status" value="1"/>
</dbReference>
<feature type="non-terminal residue" evidence="3">
    <location>
        <position position="1"/>
    </location>
</feature>
<feature type="compositionally biased region" description="Polar residues" evidence="1">
    <location>
        <begin position="181"/>
        <end position="193"/>
    </location>
</feature>
<dbReference type="STRING" id="46731.A0A3M6UJM9"/>
<feature type="region of interest" description="Disordered" evidence="1">
    <location>
        <begin position="179"/>
        <end position="257"/>
    </location>
</feature>
<dbReference type="Gene3D" id="2.30.29.30">
    <property type="entry name" value="Pleckstrin-homology domain (PH domain)/Phosphotyrosine-binding domain (PTB)"/>
    <property type="match status" value="1"/>
</dbReference>
<gene>
    <name evidence="3" type="ORF">pdam_00000382</name>
</gene>
<dbReference type="InterPro" id="IPR045256">
    <property type="entry name" value="RanBP1_RanBD"/>
</dbReference>
<feature type="compositionally biased region" description="Basic and acidic residues" evidence="1">
    <location>
        <begin position="241"/>
        <end position="257"/>
    </location>
</feature>
<organism evidence="3 4">
    <name type="scientific">Pocillopora damicornis</name>
    <name type="common">Cauliflower coral</name>
    <name type="synonym">Millepora damicornis</name>
    <dbReference type="NCBI Taxonomy" id="46731"/>
    <lineage>
        <taxon>Eukaryota</taxon>
        <taxon>Metazoa</taxon>
        <taxon>Cnidaria</taxon>
        <taxon>Anthozoa</taxon>
        <taxon>Hexacorallia</taxon>
        <taxon>Scleractinia</taxon>
        <taxon>Astrocoeniina</taxon>
        <taxon>Pocilloporidae</taxon>
        <taxon>Pocillopora</taxon>
    </lineage>
</organism>
<comment type="caution">
    <text evidence="3">The sequence shown here is derived from an EMBL/GenBank/DDBJ whole genome shotgun (WGS) entry which is preliminary data.</text>
</comment>
<dbReference type="InterPro" id="IPR045255">
    <property type="entry name" value="RanBP1-like"/>
</dbReference>
<dbReference type="PANTHER" id="PTHR23138">
    <property type="entry name" value="RAN BINDING PROTEIN"/>
    <property type="match status" value="1"/>
</dbReference>
<dbReference type="GO" id="GO:0005643">
    <property type="term" value="C:nuclear pore"/>
    <property type="evidence" value="ECO:0007669"/>
    <property type="project" value="TreeGrafter"/>
</dbReference>
<evidence type="ECO:0000313" key="3">
    <source>
        <dbReference type="EMBL" id="RMX53835.1"/>
    </source>
</evidence>
<protein>
    <recommendedName>
        <fullName evidence="2">RanBD1 domain-containing protein</fullName>
    </recommendedName>
</protein>
<dbReference type="CDD" id="cd13179">
    <property type="entry name" value="RanBD_RanBP1"/>
    <property type="match status" value="1"/>
</dbReference>
<dbReference type="OrthoDB" id="2357150at2759"/>
<feature type="compositionally biased region" description="Basic and acidic residues" evidence="1">
    <location>
        <begin position="211"/>
        <end position="234"/>
    </location>
</feature>
<dbReference type="Proteomes" id="UP000275408">
    <property type="component" value="Unassembled WGS sequence"/>
</dbReference>
<dbReference type="AlphaFoldDB" id="A0A3M6UJM9"/>
<evidence type="ECO:0000259" key="2">
    <source>
        <dbReference type="PROSITE" id="PS50196"/>
    </source>
</evidence>
<evidence type="ECO:0000256" key="1">
    <source>
        <dbReference type="SAM" id="MobiDB-lite"/>
    </source>
</evidence>
<sequence length="257" mass="29610">TSDEAPASPDVHFEPIVNLPKIDVNFKALEENEELLLKLRAKLYRFETSGEENEWKERGVGEIKILKNSDKGTYRVLMRRDKTFKICANHYISKDMELRPNCGSDRAWVWTAPDFADEEIKTETLAIRFANAESEYLYQLNIPVKGVISHFLPFHSVKYFNHTDAKKFKEEFVKARDDISTSKTTNPQESNKLAQELEGLSVKENDDDEDKENKSENTDNETESKTSETKEAKESTSTVTDDDKIKEQETTEDTPEK</sequence>
<reference evidence="3 4" key="1">
    <citation type="journal article" date="2018" name="Sci. Rep.">
        <title>Comparative analysis of the Pocillopora damicornis genome highlights role of immune system in coral evolution.</title>
        <authorList>
            <person name="Cunning R."/>
            <person name="Bay R.A."/>
            <person name="Gillette P."/>
            <person name="Baker A.C."/>
            <person name="Traylor-Knowles N."/>
        </authorList>
    </citation>
    <scope>NUCLEOTIDE SEQUENCE [LARGE SCALE GENOMIC DNA]</scope>
    <source>
        <strain evidence="3">RSMAS</strain>
        <tissue evidence="3">Whole animal</tissue>
    </source>
</reference>
<feature type="domain" description="RanBD1" evidence="2">
    <location>
        <begin position="12"/>
        <end position="133"/>
    </location>
</feature>
<dbReference type="GO" id="GO:0006913">
    <property type="term" value="P:nucleocytoplasmic transport"/>
    <property type="evidence" value="ECO:0007669"/>
    <property type="project" value="InterPro"/>
</dbReference>
<dbReference type="Pfam" id="PF00638">
    <property type="entry name" value="Ran_BP1"/>
    <property type="match status" value="1"/>
</dbReference>
<dbReference type="InterPro" id="IPR000156">
    <property type="entry name" value="Ran_bind_dom"/>
</dbReference>
<dbReference type="EMBL" id="RCHS01001413">
    <property type="protein sequence ID" value="RMX53835.1"/>
    <property type="molecule type" value="Genomic_DNA"/>
</dbReference>
<dbReference type="GO" id="GO:0005737">
    <property type="term" value="C:cytoplasm"/>
    <property type="evidence" value="ECO:0007669"/>
    <property type="project" value="TreeGrafter"/>
</dbReference>
<dbReference type="FunFam" id="2.30.29.30:FF:000018">
    <property type="entry name" value="E3 SUMO-protein ligase RanBP2"/>
    <property type="match status" value="1"/>
</dbReference>
<keyword evidence="4" id="KW-1185">Reference proteome</keyword>
<proteinExistence type="predicted"/>